<gene>
    <name evidence="2" type="ORF">DCAR_0100003</name>
</gene>
<dbReference type="Proteomes" id="UP000077755">
    <property type="component" value="Chromosome 1"/>
</dbReference>
<evidence type="ECO:0000313" key="2">
    <source>
        <dbReference type="EMBL" id="WOG80859.1"/>
    </source>
</evidence>
<dbReference type="EMBL" id="CP093343">
    <property type="protein sequence ID" value="WOG80859.1"/>
    <property type="molecule type" value="Genomic_DNA"/>
</dbReference>
<reference evidence="2" key="1">
    <citation type="journal article" date="2016" name="Nat. Genet.">
        <title>A high-quality carrot genome assembly provides new insights into carotenoid accumulation and asterid genome evolution.</title>
        <authorList>
            <person name="Iorizzo M."/>
            <person name="Ellison S."/>
            <person name="Senalik D."/>
            <person name="Zeng P."/>
            <person name="Satapoomin P."/>
            <person name="Huang J."/>
            <person name="Bowman M."/>
            <person name="Iovene M."/>
            <person name="Sanseverino W."/>
            <person name="Cavagnaro P."/>
            <person name="Yildiz M."/>
            <person name="Macko-Podgorni A."/>
            <person name="Moranska E."/>
            <person name="Grzebelus E."/>
            <person name="Grzebelus D."/>
            <person name="Ashrafi H."/>
            <person name="Zheng Z."/>
            <person name="Cheng S."/>
            <person name="Spooner D."/>
            <person name="Van Deynze A."/>
            <person name="Simon P."/>
        </authorList>
    </citation>
    <scope>NUCLEOTIDE SEQUENCE</scope>
    <source>
        <tissue evidence="2">Leaf</tissue>
    </source>
</reference>
<dbReference type="AlphaFoldDB" id="A0AAF0W122"/>
<name>A0AAF0W122_DAUCS</name>
<protein>
    <submittedName>
        <fullName evidence="2">Uncharacterized protein</fullName>
    </submittedName>
</protein>
<feature type="compositionally biased region" description="Basic and acidic residues" evidence="1">
    <location>
        <begin position="65"/>
        <end position="83"/>
    </location>
</feature>
<evidence type="ECO:0000256" key="1">
    <source>
        <dbReference type="SAM" id="MobiDB-lite"/>
    </source>
</evidence>
<sequence>MGIVRLLPSVRPCQFLEKLSKTDKQLSFILHLDVFIQQNEAAYELEEASEARDRQKQQPVSEIVELDKPVNTDEPQNKEDGGTVKSEMEFRGLDHADSLGLILISCRAKYLVNWLVNALMSLNHPNSENALPLVTIYGPKVYDLIEGQQWVDPALVQKLADRNNISLSCGFLKNIYFSDMQDNERNLLESKNPEQAGPLRNKKDKCILGISVITVSLGFLTNFEDVCRLWEFASKFLDADFVEKEKWRYLALNQTTVEGVRHALHSLKKKTYEVSHIVSSLLND</sequence>
<feature type="region of interest" description="Disordered" evidence="1">
    <location>
        <begin position="48"/>
        <end position="83"/>
    </location>
</feature>
<proteinExistence type="predicted"/>
<organism evidence="2 3">
    <name type="scientific">Daucus carota subsp. sativus</name>
    <name type="common">Carrot</name>
    <dbReference type="NCBI Taxonomy" id="79200"/>
    <lineage>
        <taxon>Eukaryota</taxon>
        <taxon>Viridiplantae</taxon>
        <taxon>Streptophyta</taxon>
        <taxon>Embryophyta</taxon>
        <taxon>Tracheophyta</taxon>
        <taxon>Spermatophyta</taxon>
        <taxon>Magnoliopsida</taxon>
        <taxon>eudicotyledons</taxon>
        <taxon>Gunneridae</taxon>
        <taxon>Pentapetalae</taxon>
        <taxon>asterids</taxon>
        <taxon>campanulids</taxon>
        <taxon>Apiales</taxon>
        <taxon>Apiaceae</taxon>
        <taxon>Apioideae</taxon>
        <taxon>Scandiceae</taxon>
        <taxon>Daucinae</taxon>
        <taxon>Daucus</taxon>
        <taxon>Daucus sect. Daucus</taxon>
    </lineage>
</organism>
<reference evidence="2" key="2">
    <citation type="submission" date="2022-03" db="EMBL/GenBank/DDBJ databases">
        <title>Draft title - Genomic analysis of global carrot germplasm unveils the trajectory of domestication and the origin of high carotenoid orange carrot.</title>
        <authorList>
            <person name="Iorizzo M."/>
            <person name="Ellison S."/>
            <person name="Senalik D."/>
            <person name="Macko-Podgorni A."/>
            <person name="Grzebelus D."/>
            <person name="Bostan H."/>
            <person name="Rolling W."/>
            <person name="Curaba J."/>
            <person name="Simon P."/>
        </authorList>
    </citation>
    <scope>NUCLEOTIDE SEQUENCE</scope>
    <source>
        <tissue evidence="2">Leaf</tissue>
    </source>
</reference>
<keyword evidence="3" id="KW-1185">Reference proteome</keyword>
<evidence type="ECO:0000313" key="3">
    <source>
        <dbReference type="Proteomes" id="UP000077755"/>
    </source>
</evidence>
<accession>A0AAF0W122</accession>